<sequence>MQSSFCWADSHDTMELLEQENQVFAAARYVQAIAQTPANVTVIARDQIKRFGYRTIQEALASLPGVYNAASQWPALGVRGIAVPGDFGSRILYLVNGMPMYEATYGGFFIEYLDIESIDRIEFIKGAGSALYGSGAAQAVVNLITRSGPSAAGNTVSLEGASHRTGKIYGSNGGNHGGLETFITVSASRSAGRDIYLRELDTAAFNSARFGGVSSNNDGARNLRLFGRVANRDFWLQGLLIDAEKEDPLASYNTVFNGNLELREQLGAFEAGLNRELPNGVTLTARTYLFNVSEKGEYPYSRDLSANRRGQPADYINVSDLGSRQFGMELRVDQFLSNTHHFLAGVEIKHVQGEYDVGDQPGLDRSGIVTAHSTPSYDQVSLFAQDERRFGSGTLFLGARLDSYQGFSRGVGSRVSPRIAYIHELSKDTTGKLIYGEAYRAPTLYESQYQDGSPRAETIWANSTLRPELSRSFEAVLEHQPQKSMQWKISAFVNQLRDTPVQMETPTLNGVACLPVPNSCIQYRNSNDTQYTAGLETDLRVRLNGNDQIYASAVLQKSRADGHELPASPKFQLKGGISHALPWHGMNAALEAHYIGRAHGRIEASGERTTGTPSYLLVNGTINLARLPGGWQASLHGTNLLDRRIYTVASRELQPVELVPAAERQFSLRLQLDF</sequence>
<accession>A0ABU1BTR7</accession>
<evidence type="ECO:0000256" key="1">
    <source>
        <dbReference type="ARBA" id="ARBA00004571"/>
    </source>
</evidence>
<dbReference type="InterPro" id="IPR037066">
    <property type="entry name" value="Plug_dom_sf"/>
</dbReference>
<dbReference type="Gene3D" id="2.40.170.20">
    <property type="entry name" value="TonB-dependent receptor, beta-barrel domain"/>
    <property type="match status" value="1"/>
</dbReference>
<evidence type="ECO:0000313" key="15">
    <source>
        <dbReference type="EMBL" id="MDQ9171454.1"/>
    </source>
</evidence>
<evidence type="ECO:0000256" key="12">
    <source>
        <dbReference type="RuleBase" id="RU003357"/>
    </source>
</evidence>
<feature type="domain" description="TonB-dependent receptor-like beta-barrel" evidence="13">
    <location>
        <begin position="229"/>
        <end position="640"/>
    </location>
</feature>
<keyword evidence="5 11" id="KW-0812">Transmembrane</keyword>
<keyword evidence="4 11" id="KW-1134">Transmembrane beta strand</keyword>
<evidence type="ECO:0000256" key="8">
    <source>
        <dbReference type="ARBA" id="ARBA00023136"/>
    </source>
</evidence>
<dbReference type="RefSeq" id="WP_338437391.1">
    <property type="nucleotide sequence ID" value="NZ_JAUYVH010000009.1"/>
</dbReference>
<evidence type="ECO:0000256" key="10">
    <source>
        <dbReference type="ARBA" id="ARBA00023237"/>
    </source>
</evidence>
<keyword evidence="16" id="KW-1185">Reference proteome</keyword>
<dbReference type="Pfam" id="PF00593">
    <property type="entry name" value="TonB_dep_Rec_b-barrel"/>
    <property type="match status" value="1"/>
</dbReference>
<dbReference type="InterPro" id="IPR000531">
    <property type="entry name" value="Beta-barrel_TonB"/>
</dbReference>
<evidence type="ECO:0000256" key="11">
    <source>
        <dbReference type="PROSITE-ProRule" id="PRU01360"/>
    </source>
</evidence>
<comment type="similarity">
    <text evidence="2 11 12">Belongs to the TonB-dependent receptor family.</text>
</comment>
<evidence type="ECO:0000256" key="7">
    <source>
        <dbReference type="ARBA" id="ARBA00023077"/>
    </source>
</evidence>
<evidence type="ECO:0000259" key="14">
    <source>
        <dbReference type="Pfam" id="PF07715"/>
    </source>
</evidence>
<evidence type="ECO:0000313" key="16">
    <source>
        <dbReference type="Proteomes" id="UP001225596"/>
    </source>
</evidence>
<dbReference type="Proteomes" id="UP001225596">
    <property type="component" value="Unassembled WGS sequence"/>
</dbReference>
<dbReference type="PANTHER" id="PTHR30069">
    <property type="entry name" value="TONB-DEPENDENT OUTER MEMBRANE RECEPTOR"/>
    <property type="match status" value="1"/>
</dbReference>
<keyword evidence="3 11" id="KW-0813">Transport</keyword>
<gene>
    <name evidence="15" type="ORF">Q8A64_13655</name>
</gene>
<dbReference type="InterPro" id="IPR012910">
    <property type="entry name" value="Plug_dom"/>
</dbReference>
<comment type="caution">
    <text evidence="15">The sequence shown here is derived from an EMBL/GenBank/DDBJ whole genome shotgun (WGS) entry which is preliminary data.</text>
</comment>
<evidence type="ECO:0000256" key="2">
    <source>
        <dbReference type="ARBA" id="ARBA00009810"/>
    </source>
</evidence>
<evidence type="ECO:0000256" key="4">
    <source>
        <dbReference type="ARBA" id="ARBA00022452"/>
    </source>
</evidence>
<dbReference type="InterPro" id="IPR036942">
    <property type="entry name" value="Beta-barrel_TonB_sf"/>
</dbReference>
<name>A0ABU1BTR7_9BURK</name>
<evidence type="ECO:0000256" key="6">
    <source>
        <dbReference type="ARBA" id="ARBA00022729"/>
    </source>
</evidence>
<evidence type="ECO:0000259" key="13">
    <source>
        <dbReference type="Pfam" id="PF00593"/>
    </source>
</evidence>
<evidence type="ECO:0000256" key="9">
    <source>
        <dbReference type="ARBA" id="ARBA00023170"/>
    </source>
</evidence>
<dbReference type="EMBL" id="JAUYVH010000009">
    <property type="protein sequence ID" value="MDQ9171454.1"/>
    <property type="molecule type" value="Genomic_DNA"/>
</dbReference>
<protein>
    <submittedName>
        <fullName evidence="15">TonB-dependent receptor</fullName>
    </submittedName>
</protein>
<feature type="domain" description="TonB-dependent receptor plug" evidence="14">
    <location>
        <begin position="34"/>
        <end position="140"/>
    </location>
</feature>
<dbReference type="Pfam" id="PF07715">
    <property type="entry name" value="Plug"/>
    <property type="match status" value="1"/>
</dbReference>
<proteinExistence type="inferred from homology"/>
<keyword evidence="9 15" id="KW-0675">Receptor</keyword>
<keyword evidence="6" id="KW-0732">Signal</keyword>
<dbReference type="PROSITE" id="PS52016">
    <property type="entry name" value="TONB_DEPENDENT_REC_3"/>
    <property type="match status" value="1"/>
</dbReference>
<keyword evidence="10 11" id="KW-0998">Cell outer membrane</keyword>
<keyword evidence="8 11" id="KW-0472">Membrane</keyword>
<keyword evidence="7 12" id="KW-0798">TonB box</keyword>
<organism evidence="15 16">
    <name type="scientific">Keguizhuia sedimenti</name>
    <dbReference type="NCBI Taxonomy" id="3064264"/>
    <lineage>
        <taxon>Bacteria</taxon>
        <taxon>Pseudomonadati</taxon>
        <taxon>Pseudomonadota</taxon>
        <taxon>Betaproteobacteria</taxon>
        <taxon>Burkholderiales</taxon>
        <taxon>Oxalobacteraceae</taxon>
        <taxon>Keguizhuia</taxon>
    </lineage>
</organism>
<comment type="subcellular location">
    <subcellularLocation>
        <location evidence="1 11">Cell outer membrane</location>
        <topology evidence="1 11">Multi-pass membrane protein</topology>
    </subcellularLocation>
</comment>
<dbReference type="Gene3D" id="2.170.130.10">
    <property type="entry name" value="TonB-dependent receptor, plug domain"/>
    <property type="match status" value="1"/>
</dbReference>
<evidence type="ECO:0000256" key="3">
    <source>
        <dbReference type="ARBA" id="ARBA00022448"/>
    </source>
</evidence>
<evidence type="ECO:0000256" key="5">
    <source>
        <dbReference type="ARBA" id="ARBA00022692"/>
    </source>
</evidence>
<dbReference type="PANTHER" id="PTHR30069:SF29">
    <property type="entry name" value="HEMOGLOBIN AND HEMOGLOBIN-HAPTOGLOBIN-BINDING PROTEIN 1-RELATED"/>
    <property type="match status" value="1"/>
</dbReference>
<reference evidence="15 16" key="1">
    <citation type="submission" date="2023-08" db="EMBL/GenBank/DDBJ databases">
        <title>Oxalobacteraceae gen .nov., isolated from river sludge outside the plant.</title>
        <authorList>
            <person name="Zhao S.Y."/>
        </authorList>
    </citation>
    <scope>NUCLEOTIDE SEQUENCE [LARGE SCALE GENOMIC DNA]</scope>
    <source>
        <strain evidence="15 16">R-40</strain>
    </source>
</reference>
<dbReference type="SUPFAM" id="SSF56935">
    <property type="entry name" value="Porins"/>
    <property type="match status" value="1"/>
</dbReference>
<dbReference type="InterPro" id="IPR039426">
    <property type="entry name" value="TonB-dep_rcpt-like"/>
</dbReference>